<reference evidence="1" key="1">
    <citation type="journal article" date="2019" name="bioRxiv">
        <title>The Genome of the Zebra Mussel, Dreissena polymorpha: A Resource for Invasive Species Research.</title>
        <authorList>
            <person name="McCartney M.A."/>
            <person name="Auch B."/>
            <person name="Kono T."/>
            <person name="Mallez S."/>
            <person name="Zhang Y."/>
            <person name="Obille A."/>
            <person name="Becker A."/>
            <person name="Abrahante J.E."/>
            <person name="Garbe J."/>
            <person name="Badalamenti J.P."/>
            <person name="Herman A."/>
            <person name="Mangelson H."/>
            <person name="Liachko I."/>
            <person name="Sullivan S."/>
            <person name="Sone E.D."/>
            <person name="Koren S."/>
            <person name="Silverstein K.A.T."/>
            <person name="Beckman K.B."/>
            <person name="Gohl D.M."/>
        </authorList>
    </citation>
    <scope>NUCLEOTIDE SEQUENCE</scope>
    <source>
        <strain evidence="1">Duluth1</strain>
        <tissue evidence="1">Whole animal</tissue>
    </source>
</reference>
<sequence length="90" mass="10505">MVEKQRLKLNKSLYICPFINRVMLDCISRNQIHRVKKIQLIGFVGSIRERNADIKPIIQQLYKGTPFTFVQPPGKKMTTSYNIQNALRNV</sequence>
<accession>A0A9D4S305</accession>
<dbReference type="Proteomes" id="UP000828390">
    <property type="component" value="Unassembled WGS sequence"/>
</dbReference>
<gene>
    <name evidence="1" type="ORF">DPMN_014754</name>
</gene>
<name>A0A9D4S305_DREPO</name>
<proteinExistence type="predicted"/>
<reference evidence="1" key="2">
    <citation type="submission" date="2020-11" db="EMBL/GenBank/DDBJ databases">
        <authorList>
            <person name="McCartney M.A."/>
            <person name="Auch B."/>
            <person name="Kono T."/>
            <person name="Mallez S."/>
            <person name="Becker A."/>
            <person name="Gohl D.M."/>
            <person name="Silverstein K.A.T."/>
            <person name="Koren S."/>
            <person name="Bechman K.B."/>
            <person name="Herman A."/>
            <person name="Abrahante J.E."/>
            <person name="Garbe J."/>
        </authorList>
    </citation>
    <scope>NUCLEOTIDE SEQUENCE</scope>
    <source>
        <strain evidence="1">Duluth1</strain>
        <tissue evidence="1">Whole animal</tissue>
    </source>
</reference>
<dbReference type="EMBL" id="JAIWYP010000001">
    <property type="protein sequence ID" value="KAH3890669.1"/>
    <property type="molecule type" value="Genomic_DNA"/>
</dbReference>
<comment type="caution">
    <text evidence="1">The sequence shown here is derived from an EMBL/GenBank/DDBJ whole genome shotgun (WGS) entry which is preliminary data.</text>
</comment>
<dbReference type="AlphaFoldDB" id="A0A9D4S305"/>
<evidence type="ECO:0000313" key="1">
    <source>
        <dbReference type="EMBL" id="KAH3890669.1"/>
    </source>
</evidence>
<organism evidence="1 2">
    <name type="scientific">Dreissena polymorpha</name>
    <name type="common">Zebra mussel</name>
    <name type="synonym">Mytilus polymorpha</name>
    <dbReference type="NCBI Taxonomy" id="45954"/>
    <lineage>
        <taxon>Eukaryota</taxon>
        <taxon>Metazoa</taxon>
        <taxon>Spiralia</taxon>
        <taxon>Lophotrochozoa</taxon>
        <taxon>Mollusca</taxon>
        <taxon>Bivalvia</taxon>
        <taxon>Autobranchia</taxon>
        <taxon>Heteroconchia</taxon>
        <taxon>Euheterodonta</taxon>
        <taxon>Imparidentia</taxon>
        <taxon>Neoheterodontei</taxon>
        <taxon>Myida</taxon>
        <taxon>Dreissenoidea</taxon>
        <taxon>Dreissenidae</taxon>
        <taxon>Dreissena</taxon>
    </lineage>
</organism>
<evidence type="ECO:0000313" key="2">
    <source>
        <dbReference type="Proteomes" id="UP000828390"/>
    </source>
</evidence>
<keyword evidence="2" id="KW-1185">Reference proteome</keyword>
<protein>
    <submittedName>
        <fullName evidence="1">Uncharacterized protein</fullName>
    </submittedName>
</protein>